<evidence type="ECO:0000313" key="6">
    <source>
        <dbReference type="Proteomes" id="UP000006835"/>
    </source>
</evidence>
<dbReference type="PATRIC" id="fig|632348.3.peg.2114"/>
<dbReference type="InterPro" id="IPR003141">
    <property type="entry name" value="Pol/His_phosphatase_N"/>
</dbReference>
<proteinExistence type="inferred from homology"/>
<dbReference type="GO" id="GO:0008270">
    <property type="term" value="F:zinc ion binding"/>
    <property type="evidence" value="ECO:0007669"/>
    <property type="project" value="InterPro"/>
</dbReference>
<organism evidence="5 6">
    <name type="scientific">Caldicellulosiruptor kronotskyensis (strain DSM 18902 / VKM B-2412 / 2002)</name>
    <dbReference type="NCBI Taxonomy" id="632348"/>
    <lineage>
        <taxon>Bacteria</taxon>
        <taxon>Bacillati</taxon>
        <taxon>Bacillota</taxon>
        <taxon>Bacillota incertae sedis</taxon>
        <taxon>Caldicellulosiruptorales</taxon>
        <taxon>Caldicellulosiruptoraceae</taxon>
        <taxon>Caldicellulosiruptor</taxon>
    </lineage>
</organism>
<reference key="1">
    <citation type="submission" date="2010-11" db="EMBL/GenBank/DDBJ databases">
        <title>Complete sequence of Caldicellulosiruptor kronotskyensis 2002.</title>
        <authorList>
            <consortium name="US DOE Joint Genome Institute"/>
            <person name="Lucas S."/>
            <person name="Copeland A."/>
            <person name="Lapidus A."/>
            <person name="Cheng J.-F."/>
            <person name="Bruce D."/>
            <person name="Goodwin L."/>
            <person name="Pitluck S."/>
            <person name="Davenport K."/>
            <person name="Detter J.C."/>
            <person name="Han C."/>
            <person name="Tapia R."/>
            <person name="Land M."/>
            <person name="Hauser L."/>
            <person name="Jeffries C."/>
            <person name="Kyrpides N."/>
            <person name="Ivanova N."/>
            <person name="Mikhailova N."/>
            <person name="Blumer-Schuette S.E."/>
            <person name="Kelly R.M."/>
            <person name="Woyke T."/>
        </authorList>
    </citation>
    <scope>NUCLEOTIDE SEQUENCE</scope>
    <source>
        <strain>2002</strain>
    </source>
</reference>
<dbReference type="EMBL" id="CP002330">
    <property type="protein sequence ID" value="ADQ46850.1"/>
    <property type="molecule type" value="Genomic_DNA"/>
</dbReference>
<dbReference type="KEGG" id="ckn:Calkro_2006"/>
<dbReference type="NCBIfam" id="NF006702">
    <property type="entry name" value="PRK09248.1"/>
    <property type="match status" value="1"/>
</dbReference>
<dbReference type="GO" id="GO:0042578">
    <property type="term" value="F:phosphoric ester hydrolase activity"/>
    <property type="evidence" value="ECO:0007669"/>
    <property type="project" value="TreeGrafter"/>
</dbReference>
<dbReference type="PANTHER" id="PTHR36928">
    <property type="entry name" value="PHOSPHATASE YCDX-RELATED"/>
    <property type="match status" value="1"/>
</dbReference>
<dbReference type="GO" id="GO:0005829">
    <property type="term" value="C:cytosol"/>
    <property type="evidence" value="ECO:0007669"/>
    <property type="project" value="TreeGrafter"/>
</dbReference>
<sequence length="253" mass="28766">MYLTKFLMRAEMKMFLEVETHCHTIASGHAYNTLEEMVLEAQRKGLKGICITDHGPEMPGSCSSLYFYNLIVVPRKINGIMVFRGCEANIVDYEGRIDIPEDALKRLDFVIASLHDVCIPSGTVFDHTRALIGAIKNRYIHCIGHPGNPLYEIDKEEVVLAAKEYKKAIEINNSSFYVREKSKENCIEILKLCKKHGVYIAMGSDAHYKADIGRCEITQKLVCEYEFPPELIVNKSLESFISFLKLHGKDIEI</sequence>
<dbReference type="InterPro" id="IPR050243">
    <property type="entry name" value="PHP_phosphatase"/>
</dbReference>
<dbReference type="CDD" id="cd07437">
    <property type="entry name" value="PHP_HisPPase_Ycdx_like"/>
    <property type="match status" value="1"/>
</dbReference>
<evidence type="ECO:0000313" key="5">
    <source>
        <dbReference type="EMBL" id="ADQ46850.1"/>
    </source>
</evidence>
<keyword evidence="6" id="KW-1185">Reference proteome</keyword>
<accession>E4SGH5</accession>
<evidence type="ECO:0000256" key="1">
    <source>
        <dbReference type="ARBA" id="ARBA00022723"/>
    </source>
</evidence>
<feature type="domain" description="Polymerase/histidinol phosphatase N-terminal" evidence="4">
    <location>
        <begin position="18"/>
        <end position="92"/>
    </location>
</feature>
<keyword evidence="3" id="KW-0862">Zinc</keyword>
<reference evidence="5 6" key="2">
    <citation type="journal article" date="2011" name="J. Bacteriol.">
        <title>Complete genome sequences for the anaerobic, extremely thermophilic plant biomass-degrading bacteria Caldicellulosiruptor hydrothermalis, Caldicellulosiruptor kristjanssonii, Caldicellulosiruptor kronotskyensis, Caldicellulosiruptor owensenis, and Caldicellulosiruptor lactoaceticus.</title>
        <authorList>
            <person name="Blumer-Schuette S.E."/>
            <person name="Ozdemir I."/>
            <person name="Mistry D."/>
            <person name="Lucas S."/>
            <person name="Lapidus A."/>
            <person name="Cheng J.F."/>
            <person name="Goodwin L.A."/>
            <person name="Pitluck S."/>
            <person name="Land M.L."/>
            <person name="Hauser L.J."/>
            <person name="Woyke T."/>
            <person name="Mikhailova N."/>
            <person name="Pati A."/>
            <person name="Kyrpides N.C."/>
            <person name="Ivanova N."/>
            <person name="Detter J.C."/>
            <person name="Walston-Davenport K."/>
            <person name="Han S."/>
            <person name="Adams M.W."/>
            <person name="Kelly R.M."/>
        </authorList>
    </citation>
    <scope>NUCLEOTIDE SEQUENCE [LARGE SCALE GENOMIC DNA]</scope>
    <source>
        <strain evidence="6">DSM 18902 / VKM B-2412 / 2002</strain>
    </source>
</reference>
<gene>
    <name evidence="5" type="ordered locus">Calkro_2006</name>
</gene>
<evidence type="ECO:0000256" key="3">
    <source>
        <dbReference type="ARBA" id="ARBA00022833"/>
    </source>
</evidence>
<dbReference type="SUPFAM" id="SSF89550">
    <property type="entry name" value="PHP domain-like"/>
    <property type="match status" value="1"/>
</dbReference>
<dbReference type="InterPro" id="IPR004013">
    <property type="entry name" value="PHP_dom"/>
</dbReference>
<dbReference type="HOGENOM" id="CLU_061999_0_1_9"/>
<dbReference type="Gene3D" id="3.20.20.140">
    <property type="entry name" value="Metal-dependent hydrolases"/>
    <property type="match status" value="1"/>
</dbReference>
<dbReference type="Proteomes" id="UP000006835">
    <property type="component" value="Chromosome"/>
</dbReference>
<dbReference type="HAMAP" id="MF_01561">
    <property type="entry name" value="YcdX_phosphat"/>
    <property type="match status" value="1"/>
</dbReference>
<evidence type="ECO:0000256" key="2">
    <source>
        <dbReference type="ARBA" id="ARBA00022801"/>
    </source>
</evidence>
<dbReference type="InterPro" id="IPR023710">
    <property type="entry name" value="Phosphatase_YcdX_put"/>
</dbReference>
<dbReference type="Pfam" id="PF02811">
    <property type="entry name" value="PHP"/>
    <property type="match status" value="1"/>
</dbReference>
<name>E4SGH5_CALK2</name>
<dbReference type="AlphaFoldDB" id="E4SGH5"/>
<evidence type="ECO:0000259" key="4">
    <source>
        <dbReference type="SMART" id="SM00481"/>
    </source>
</evidence>
<keyword evidence="2" id="KW-0378">Hydrolase</keyword>
<protein>
    <submittedName>
        <fullName evidence="5">PHP domain protein</fullName>
    </submittedName>
</protein>
<keyword evidence="1" id="KW-0479">Metal-binding</keyword>
<dbReference type="SMART" id="SM00481">
    <property type="entry name" value="POLIIIAc"/>
    <property type="match status" value="1"/>
</dbReference>
<dbReference type="PANTHER" id="PTHR36928:SF1">
    <property type="entry name" value="PHOSPHATASE YCDX-RELATED"/>
    <property type="match status" value="1"/>
</dbReference>
<dbReference type="InterPro" id="IPR016195">
    <property type="entry name" value="Pol/histidinol_Pase-like"/>
</dbReference>